<dbReference type="GO" id="GO:0005886">
    <property type="term" value="C:plasma membrane"/>
    <property type="evidence" value="ECO:0007669"/>
    <property type="project" value="TreeGrafter"/>
</dbReference>
<feature type="compositionally biased region" description="Acidic residues" evidence="3">
    <location>
        <begin position="293"/>
        <end position="311"/>
    </location>
</feature>
<dbReference type="GO" id="GO:0004197">
    <property type="term" value="F:cysteine-type endopeptidase activity"/>
    <property type="evidence" value="ECO:0007669"/>
    <property type="project" value="InterPro"/>
</dbReference>
<dbReference type="Gene3D" id="3.30.200.20">
    <property type="entry name" value="Phosphorylase Kinase, domain 1"/>
    <property type="match status" value="1"/>
</dbReference>
<feature type="compositionally biased region" description="Basic and acidic residues" evidence="3">
    <location>
        <begin position="546"/>
        <end position="571"/>
    </location>
</feature>
<feature type="region of interest" description="Disordered" evidence="3">
    <location>
        <begin position="26"/>
        <end position="103"/>
    </location>
</feature>
<dbReference type="SMART" id="SM00220">
    <property type="entry name" value="S_TKc"/>
    <property type="match status" value="1"/>
</dbReference>
<dbReference type="PROSITE" id="PS50011">
    <property type="entry name" value="PROTEIN_KINASE_DOM"/>
    <property type="match status" value="1"/>
</dbReference>
<dbReference type="InterPro" id="IPR011600">
    <property type="entry name" value="Pept_C14_caspase"/>
</dbReference>
<feature type="compositionally biased region" description="Basic and acidic residues" evidence="3">
    <location>
        <begin position="1"/>
        <end position="15"/>
    </location>
</feature>
<dbReference type="GO" id="GO:0005524">
    <property type="term" value="F:ATP binding"/>
    <property type="evidence" value="ECO:0007669"/>
    <property type="project" value="UniProtKB-KW"/>
</dbReference>
<feature type="compositionally biased region" description="Polar residues" evidence="3">
    <location>
        <begin position="328"/>
        <end position="337"/>
    </location>
</feature>
<dbReference type="Gene3D" id="3.40.50.1460">
    <property type="match status" value="1"/>
</dbReference>
<feature type="compositionally biased region" description="Polar residues" evidence="3">
    <location>
        <begin position="400"/>
        <end position="412"/>
    </location>
</feature>
<dbReference type="PANTHER" id="PTHR27001:SF931">
    <property type="entry name" value="OS11G0664100 PROTEIN"/>
    <property type="match status" value="1"/>
</dbReference>
<sequence>MDRERTGRTMNRTEVRGSGNIVITAGDNAVITIPPQGHEYPAPAGSSDADTEDREASFTYEDHSGTGNENRGGYDQDPSSAHPRQPQAQSPASPASSPDSRTQDLLDECVSTLLEMGISTELSAPIVRELISITDNRQRDRDLIVDRTLQRLEENRPEAVPEAVPEAAGYQTNFGKDGIFIYKNTAPVVIGSHISGAGPLNLEDTPDSDHKRFQKRRDKTGRRQETASAARQRPNSKQRQPEQDAYLNNTTCAEIASSQRNRELMENLPPKTAARQIARETQQSDEQHFPPISDDETSSSEESEALSDTDGEAPKEDEKEDTEGDSGRYTQQGTSRPTFDDVDGQLSAEEDNQATDGEPRRRGPEDDSGREVSQQHDEESITPEKAPLYVALPEEKSPAELSTTEKQQWSTPQNPPGGSLHTPDHSGGSPQSMDSLRVQSGYKQDNEASNWPVVELPRSADEEDVTVRPLVELYPHPGINDTIMDDSIPSLEQQPLTPQPAAPQQQDGNEGLADPRENQPPAVLTSGEERPQPRSMEAQDTSDAETEPKGLLDKTNTDEGVRGAAGKEDHQNVTQQVTGSDDTGGNQPEYDKERGLYTLTLAHIKQMTEDFSETKKIADGAFGPVYQSVFPYDGPLKGRKVAVKVNRSADQGQREFMQELKMAGSRHPHLLPLFGICEDERCLSLVSPYMANKDLKSWIQDKTSPTDWKTRLVIGLDLISAIRYYHQKTEGPKKRFHCDVKSANVFLDAQLRARLGDPGLMREVSEDKTDLTITVSKAGRGTSFYQDPYFSKYCKYHETSDIYSAGKVFLELFTSKTADSKEDGRLLFEIWSEEKEYFSALSDGTELCEVADRSDAVAWPECSEDGSSATQQFAKLIIRCLQDSPKKRITLEELYKELKSLVTSENALRSFGTEKPDFCTCCLRIKPSSIPMSCGCVSVCVACMKKNSRALYCTNHHTETTGLGQNTFAVLVGMKGRKRGEQGFGKDAEEMYRVLTDPNICAVRPENVKLLTNGEGTSENIKKAVKELGQEMNKVPESQQKCLLYYHSGHGENPRKSLKRFLVCEDKRNSSSQMRKLFAELCPTRSLYILDVCFASSVQLQYMNKEDEEPVAVNTDQVNEGGLLKLIWGFLPAWLTSLLPVWMAPEQEEGEEEQEGEEEDEENFLKSCIPQGSLLWASSRSNETSQVEKSATAEDKISVFTKYILAGLCGGDKSLKDKTQGLGGMPLNFLQDYVFDEVKKEVGDQQTPSISGQDEKTYWIAYPPED</sequence>
<keyword evidence="1" id="KW-0547">Nucleotide-binding</keyword>
<feature type="compositionally biased region" description="Acidic residues" evidence="3">
    <location>
        <begin position="340"/>
        <end position="353"/>
    </location>
</feature>
<evidence type="ECO:0000256" key="2">
    <source>
        <dbReference type="ARBA" id="ARBA00022840"/>
    </source>
</evidence>
<feature type="region of interest" description="Disordered" evidence="3">
    <location>
        <begin position="197"/>
        <end position="248"/>
    </location>
</feature>
<accession>A0A6P4YHN7</accession>
<dbReference type="Pfam" id="PF00656">
    <property type="entry name" value="Peptidase_C14"/>
    <property type="match status" value="1"/>
</dbReference>
<dbReference type="SUPFAM" id="SSF56112">
    <property type="entry name" value="Protein kinase-like (PK-like)"/>
    <property type="match status" value="1"/>
</dbReference>
<feature type="region of interest" description="Disordered" evidence="3">
    <location>
        <begin position="1"/>
        <end position="20"/>
    </location>
</feature>
<dbReference type="PANTHER" id="PTHR27001">
    <property type="entry name" value="OS01G0253100 PROTEIN"/>
    <property type="match status" value="1"/>
</dbReference>
<organism evidence="5 6">
    <name type="scientific">Branchiostoma belcheri</name>
    <name type="common">Amphioxus</name>
    <dbReference type="NCBI Taxonomy" id="7741"/>
    <lineage>
        <taxon>Eukaryota</taxon>
        <taxon>Metazoa</taxon>
        <taxon>Chordata</taxon>
        <taxon>Cephalochordata</taxon>
        <taxon>Leptocardii</taxon>
        <taxon>Amphioxiformes</taxon>
        <taxon>Branchiostomatidae</taxon>
        <taxon>Branchiostoma</taxon>
    </lineage>
</organism>
<feature type="compositionally biased region" description="Polar residues" evidence="3">
    <location>
        <begin position="572"/>
        <end position="586"/>
    </location>
</feature>
<feature type="compositionally biased region" description="Basic and acidic residues" evidence="3">
    <location>
        <begin position="54"/>
        <end position="64"/>
    </location>
</feature>
<feature type="domain" description="Protein kinase" evidence="4">
    <location>
        <begin position="611"/>
        <end position="902"/>
    </location>
</feature>
<protein>
    <submittedName>
        <fullName evidence="6">Uncharacterized protein LOC109473406</fullName>
    </submittedName>
</protein>
<reference evidence="6" key="1">
    <citation type="submission" date="2025-08" db="UniProtKB">
        <authorList>
            <consortium name="RefSeq"/>
        </authorList>
    </citation>
    <scope>IDENTIFICATION</scope>
    <source>
        <tissue evidence="6">Gonad</tissue>
    </source>
</reference>
<evidence type="ECO:0000256" key="1">
    <source>
        <dbReference type="ARBA" id="ARBA00022741"/>
    </source>
</evidence>
<feature type="compositionally biased region" description="Low complexity" evidence="3">
    <location>
        <begin position="78"/>
        <end position="98"/>
    </location>
</feature>
<dbReference type="InterPro" id="IPR000719">
    <property type="entry name" value="Prot_kinase_dom"/>
</dbReference>
<keyword evidence="2" id="KW-0067">ATP-binding</keyword>
<dbReference type="Pfam" id="PF00069">
    <property type="entry name" value="Pkinase"/>
    <property type="match status" value="1"/>
</dbReference>
<feature type="compositionally biased region" description="Basic and acidic residues" evidence="3">
    <location>
        <begin position="357"/>
        <end position="379"/>
    </location>
</feature>
<dbReference type="OrthoDB" id="5961431at2759"/>
<feature type="compositionally biased region" description="Polar residues" evidence="3">
    <location>
        <begin position="226"/>
        <end position="238"/>
    </location>
</feature>
<name>A0A6P4YHN7_BRABE</name>
<dbReference type="GO" id="GO:0006508">
    <property type="term" value="P:proteolysis"/>
    <property type="evidence" value="ECO:0007669"/>
    <property type="project" value="InterPro"/>
</dbReference>
<evidence type="ECO:0000313" key="6">
    <source>
        <dbReference type="RefSeq" id="XP_019628825.1"/>
    </source>
</evidence>
<evidence type="ECO:0000256" key="3">
    <source>
        <dbReference type="SAM" id="MobiDB-lite"/>
    </source>
</evidence>
<dbReference type="GO" id="GO:0004672">
    <property type="term" value="F:protein kinase activity"/>
    <property type="evidence" value="ECO:0007669"/>
    <property type="project" value="InterPro"/>
</dbReference>
<dbReference type="AlphaFoldDB" id="A0A6P4YHN7"/>
<dbReference type="KEGG" id="bbel:109473406"/>
<feature type="region of interest" description="Disordered" evidence="3">
    <location>
        <begin position="273"/>
        <end position="591"/>
    </location>
</feature>
<evidence type="ECO:0000313" key="5">
    <source>
        <dbReference type="Proteomes" id="UP000515135"/>
    </source>
</evidence>
<gene>
    <name evidence="6" type="primary">LOC109473406</name>
</gene>
<dbReference type="Gene3D" id="1.10.510.10">
    <property type="entry name" value="Transferase(Phosphotransferase) domain 1"/>
    <property type="match status" value="1"/>
</dbReference>
<dbReference type="InterPro" id="IPR011009">
    <property type="entry name" value="Kinase-like_dom_sf"/>
</dbReference>
<feature type="compositionally biased region" description="Polar residues" evidence="3">
    <location>
        <begin position="428"/>
        <end position="449"/>
    </location>
</feature>
<proteinExistence type="predicted"/>
<dbReference type="Proteomes" id="UP000515135">
    <property type="component" value="Unplaced"/>
</dbReference>
<evidence type="ECO:0000259" key="4">
    <source>
        <dbReference type="PROSITE" id="PS50011"/>
    </source>
</evidence>
<keyword evidence="5" id="KW-1185">Reference proteome</keyword>
<dbReference type="GeneID" id="109473406"/>
<dbReference type="RefSeq" id="XP_019628825.1">
    <property type="nucleotide sequence ID" value="XM_019773266.1"/>
</dbReference>